<accession>A0A5M6I8D5</accession>
<dbReference type="OrthoDB" id="5244399at2"/>
<gene>
    <name evidence="3" type="ORF">F1188_15850</name>
</gene>
<comment type="caution">
    <text evidence="3">The sequence shown here is derived from an EMBL/GenBank/DDBJ whole genome shotgun (WGS) entry which is preliminary data.</text>
</comment>
<dbReference type="GO" id="GO:0009306">
    <property type="term" value="P:protein secretion"/>
    <property type="evidence" value="ECO:0007669"/>
    <property type="project" value="InterPro"/>
</dbReference>
<proteinExistence type="inferred from homology"/>
<organism evidence="3 4">
    <name type="scientific">Roseospira marina</name>
    <dbReference type="NCBI Taxonomy" id="140057"/>
    <lineage>
        <taxon>Bacteria</taxon>
        <taxon>Pseudomonadati</taxon>
        <taxon>Pseudomonadota</taxon>
        <taxon>Alphaproteobacteria</taxon>
        <taxon>Rhodospirillales</taxon>
        <taxon>Rhodospirillaceae</taxon>
        <taxon>Roseospira</taxon>
    </lineage>
</organism>
<protein>
    <recommendedName>
        <fullName evidence="5">Flagellar protein FhlB</fullName>
    </recommendedName>
</protein>
<reference evidence="3 4" key="1">
    <citation type="submission" date="2019-09" db="EMBL/GenBank/DDBJ databases">
        <title>Genome sequence of Roseospira marina, one of the more divergent members of the non-sulfur purple photosynthetic bacterial family, the Rhodospirillaceae.</title>
        <authorList>
            <person name="Meyer T."/>
            <person name="Kyndt J."/>
        </authorList>
    </citation>
    <scope>NUCLEOTIDE SEQUENCE [LARGE SCALE GENOMIC DNA]</scope>
    <source>
        <strain evidence="3 4">DSM 15113</strain>
    </source>
</reference>
<sequence length="170" mass="17635">MSESSQSTADERSARSKRTDAIAVALGYEPGQGKAPTVLASGRGTVAEQILAIAFAQGVRVREDADLAELLAAVEVDSEIPVEALAAVAEILSYVYRANGRLGHGQTDADDTRSVGRPGGQSGDRPRGDAAAREALTGWSALFADPPARTDQSSAPRSPSSTGSDWRGPE</sequence>
<name>A0A5M6I8D5_9PROT</name>
<dbReference type="AlphaFoldDB" id="A0A5M6I8D5"/>
<dbReference type="Proteomes" id="UP000324065">
    <property type="component" value="Unassembled WGS sequence"/>
</dbReference>
<dbReference type="RefSeq" id="WP_150063416.1">
    <property type="nucleotide sequence ID" value="NZ_JACHII010000015.1"/>
</dbReference>
<keyword evidence="4" id="KW-1185">Reference proteome</keyword>
<dbReference type="PANTHER" id="PTHR30531:SF12">
    <property type="entry name" value="FLAGELLAR BIOSYNTHETIC PROTEIN FLHB"/>
    <property type="match status" value="1"/>
</dbReference>
<evidence type="ECO:0000256" key="1">
    <source>
        <dbReference type="ARBA" id="ARBA00010690"/>
    </source>
</evidence>
<comment type="similarity">
    <text evidence="1">Belongs to the type III secretion exporter family.</text>
</comment>
<feature type="region of interest" description="Disordered" evidence="2">
    <location>
        <begin position="101"/>
        <end position="170"/>
    </location>
</feature>
<dbReference type="InterPro" id="IPR029025">
    <property type="entry name" value="T3SS_substrate_exporter_C"/>
</dbReference>
<dbReference type="GO" id="GO:0005886">
    <property type="term" value="C:plasma membrane"/>
    <property type="evidence" value="ECO:0007669"/>
    <property type="project" value="TreeGrafter"/>
</dbReference>
<evidence type="ECO:0008006" key="5">
    <source>
        <dbReference type="Google" id="ProtNLM"/>
    </source>
</evidence>
<dbReference type="Gene3D" id="3.40.1690.10">
    <property type="entry name" value="secretion proteins EscU"/>
    <property type="match status" value="1"/>
</dbReference>
<dbReference type="InterPro" id="IPR006135">
    <property type="entry name" value="T3SS_substrate_exporter"/>
</dbReference>
<feature type="compositionally biased region" description="Low complexity" evidence="2">
    <location>
        <begin position="153"/>
        <end position="164"/>
    </location>
</feature>
<dbReference type="Pfam" id="PF01312">
    <property type="entry name" value="Bac_export_2"/>
    <property type="match status" value="1"/>
</dbReference>
<evidence type="ECO:0000313" key="3">
    <source>
        <dbReference type="EMBL" id="KAA5604506.1"/>
    </source>
</evidence>
<evidence type="ECO:0000256" key="2">
    <source>
        <dbReference type="SAM" id="MobiDB-lite"/>
    </source>
</evidence>
<evidence type="ECO:0000313" key="4">
    <source>
        <dbReference type="Proteomes" id="UP000324065"/>
    </source>
</evidence>
<dbReference type="SUPFAM" id="SSF160544">
    <property type="entry name" value="EscU C-terminal domain-like"/>
    <property type="match status" value="1"/>
</dbReference>
<dbReference type="PANTHER" id="PTHR30531">
    <property type="entry name" value="FLAGELLAR BIOSYNTHETIC PROTEIN FLHB"/>
    <property type="match status" value="1"/>
</dbReference>
<dbReference type="EMBL" id="VWPJ01000017">
    <property type="protein sequence ID" value="KAA5604506.1"/>
    <property type="molecule type" value="Genomic_DNA"/>
</dbReference>